<dbReference type="GO" id="GO:0008168">
    <property type="term" value="F:methyltransferase activity"/>
    <property type="evidence" value="ECO:0007669"/>
    <property type="project" value="UniProtKB-KW"/>
</dbReference>
<evidence type="ECO:0000259" key="7">
    <source>
        <dbReference type="Pfam" id="PF02602"/>
    </source>
</evidence>
<keyword evidence="2 8" id="KW-0489">Methyltransferase</keyword>
<organism evidence="8 9">
    <name type="scientific">Kroppenstedtia guangzhouensis</name>
    <dbReference type="NCBI Taxonomy" id="1274356"/>
    <lineage>
        <taxon>Bacteria</taxon>
        <taxon>Bacillati</taxon>
        <taxon>Bacillota</taxon>
        <taxon>Bacilli</taxon>
        <taxon>Bacillales</taxon>
        <taxon>Thermoactinomycetaceae</taxon>
        <taxon>Kroppenstedtia</taxon>
    </lineage>
</organism>
<dbReference type="PANTHER" id="PTHR45790:SF3">
    <property type="entry name" value="S-ADENOSYL-L-METHIONINE-DEPENDENT UROPORPHYRINOGEN III METHYLTRANSFERASE, CHLOROPLASTIC"/>
    <property type="match status" value="1"/>
</dbReference>
<keyword evidence="9" id="KW-1185">Reference proteome</keyword>
<dbReference type="Pfam" id="PF02602">
    <property type="entry name" value="HEM4"/>
    <property type="match status" value="1"/>
</dbReference>
<dbReference type="PANTHER" id="PTHR45790">
    <property type="entry name" value="SIROHEME SYNTHASE-RELATED"/>
    <property type="match status" value="1"/>
</dbReference>
<dbReference type="EC" id="2.1.1.107" evidence="1"/>
<protein>
    <recommendedName>
        <fullName evidence="1">uroporphyrinogen-III C-methyltransferase</fullName>
        <ecNumber evidence="1">2.1.1.107</ecNumber>
    </recommendedName>
</protein>
<sequence length="502" mass="54616">MKGAQLPNVVVPLVGAGPGNPDLLTLKGREILGQTDILFYDPRVSPAFFQFLPEGSRREPAETGTAGPEILRACRSGKQVVRLVSGDPYLDRGTVSEALELAAMGIRTEPVPGIPMETAGLAYAGIAPAFGARGNWIACRFAEADSHGWEGVAGFSGTRIIFLEGHGVQQVAGKLLCSGLSKDTPVALIEKGSGTEQRVWTGCLDGVTKGYERHSATLFILGEAVESREHLAWFERKPLFGRRILVTRAKGQNQSMAEKIRRIGGEVVEFPTVEIRPPRQQERLDQALRHLETYDWVIFTSVNGVDFFFRHLKRLNIDIRQMHRARLAAVGPQTAQALEGKGLWVDILPEAYKAENLIEALKPHVRPGETVLLPRANIARKLLATELTACGCQVTDVDVYDTVPGSQGIGEVAGMLKREDLHFLTFTSSSTVRNFAKALSTVESGWKSLLDGVRVVCIGPITAQTAEQYGVKVDAIAETYTVDGLIDAIIHLTSSAVEEESK</sequence>
<dbReference type="Proteomes" id="UP000617979">
    <property type="component" value="Unassembled WGS sequence"/>
</dbReference>
<gene>
    <name evidence="8" type="ORF">GCM10007416_12530</name>
</gene>
<evidence type="ECO:0000313" key="8">
    <source>
        <dbReference type="EMBL" id="GGA41044.1"/>
    </source>
</evidence>
<dbReference type="RefSeq" id="WP_188430981.1">
    <property type="nucleotide sequence ID" value="NZ_BMEX01000003.1"/>
</dbReference>
<feature type="domain" description="Tetrapyrrole biosynthesis uroporphyrinogen III synthase" evidence="7">
    <location>
        <begin position="255"/>
        <end position="486"/>
    </location>
</feature>
<dbReference type="InterPro" id="IPR014776">
    <property type="entry name" value="4pyrrole_Mease_sub2"/>
</dbReference>
<dbReference type="Gene3D" id="3.40.50.10090">
    <property type="match status" value="2"/>
</dbReference>
<evidence type="ECO:0000259" key="6">
    <source>
        <dbReference type="Pfam" id="PF00590"/>
    </source>
</evidence>
<dbReference type="EMBL" id="BMEX01000003">
    <property type="protein sequence ID" value="GGA41044.1"/>
    <property type="molecule type" value="Genomic_DNA"/>
</dbReference>
<dbReference type="InterPro" id="IPR036108">
    <property type="entry name" value="4pyrrol_syn_uPrphyn_synt_sf"/>
</dbReference>
<dbReference type="CDD" id="cd06578">
    <property type="entry name" value="HemD"/>
    <property type="match status" value="1"/>
</dbReference>
<evidence type="ECO:0000256" key="1">
    <source>
        <dbReference type="ARBA" id="ARBA00012162"/>
    </source>
</evidence>
<dbReference type="InterPro" id="IPR050161">
    <property type="entry name" value="Siro_Cobalamin_biosynth"/>
</dbReference>
<evidence type="ECO:0000313" key="9">
    <source>
        <dbReference type="Proteomes" id="UP000617979"/>
    </source>
</evidence>
<evidence type="ECO:0000256" key="4">
    <source>
        <dbReference type="ARBA" id="ARBA00022691"/>
    </source>
</evidence>
<proteinExistence type="predicted"/>
<dbReference type="Gene3D" id="3.30.950.10">
    <property type="entry name" value="Methyltransferase, Cobalt-precorrin-4 Transmethylase, Domain 2"/>
    <property type="match status" value="1"/>
</dbReference>
<dbReference type="InterPro" id="IPR014777">
    <property type="entry name" value="4pyrrole_Mease_sub1"/>
</dbReference>
<feature type="domain" description="Tetrapyrrole methylase" evidence="6">
    <location>
        <begin position="11"/>
        <end position="204"/>
    </location>
</feature>
<evidence type="ECO:0000256" key="2">
    <source>
        <dbReference type="ARBA" id="ARBA00022603"/>
    </source>
</evidence>
<evidence type="ECO:0000256" key="5">
    <source>
        <dbReference type="ARBA" id="ARBA00023244"/>
    </source>
</evidence>
<name>A0ABQ1GCI8_9BACL</name>
<dbReference type="Pfam" id="PF00590">
    <property type="entry name" value="TP_methylase"/>
    <property type="match status" value="1"/>
</dbReference>
<accession>A0ABQ1GCI8</accession>
<dbReference type="InterPro" id="IPR003043">
    <property type="entry name" value="Uropor_MeTrfase_CS"/>
</dbReference>
<dbReference type="Gene3D" id="3.40.1010.10">
    <property type="entry name" value="Cobalt-precorrin-4 Transmethylase, Domain 1"/>
    <property type="match status" value="1"/>
</dbReference>
<keyword evidence="3" id="KW-0808">Transferase</keyword>
<comment type="caution">
    <text evidence="8">The sequence shown here is derived from an EMBL/GenBank/DDBJ whole genome shotgun (WGS) entry which is preliminary data.</text>
</comment>
<dbReference type="PROSITE" id="PS00839">
    <property type="entry name" value="SUMT_1"/>
    <property type="match status" value="1"/>
</dbReference>
<reference evidence="9" key="1">
    <citation type="journal article" date="2019" name="Int. J. Syst. Evol. Microbiol.">
        <title>The Global Catalogue of Microorganisms (GCM) 10K type strain sequencing project: providing services to taxonomists for standard genome sequencing and annotation.</title>
        <authorList>
            <consortium name="The Broad Institute Genomics Platform"/>
            <consortium name="The Broad Institute Genome Sequencing Center for Infectious Disease"/>
            <person name="Wu L."/>
            <person name="Ma J."/>
        </authorList>
    </citation>
    <scope>NUCLEOTIDE SEQUENCE [LARGE SCALE GENOMIC DNA]</scope>
    <source>
        <strain evidence="9">CGMCC 1.12404</strain>
    </source>
</reference>
<evidence type="ECO:0000256" key="3">
    <source>
        <dbReference type="ARBA" id="ARBA00022679"/>
    </source>
</evidence>
<dbReference type="SUPFAM" id="SSF69618">
    <property type="entry name" value="HemD-like"/>
    <property type="match status" value="1"/>
</dbReference>
<dbReference type="InterPro" id="IPR003754">
    <property type="entry name" value="4pyrrol_synth_uPrphyn_synth"/>
</dbReference>
<keyword evidence="4" id="KW-0949">S-adenosyl-L-methionine</keyword>
<dbReference type="InterPro" id="IPR035996">
    <property type="entry name" value="4pyrrol_Methylase_sf"/>
</dbReference>
<dbReference type="InterPro" id="IPR000878">
    <property type="entry name" value="4pyrrol_Mease"/>
</dbReference>
<dbReference type="SUPFAM" id="SSF53790">
    <property type="entry name" value="Tetrapyrrole methylase"/>
    <property type="match status" value="1"/>
</dbReference>
<dbReference type="GO" id="GO:0032259">
    <property type="term" value="P:methylation"/>
    <property type="evidence" value="ECO:0007669"/>
    <property type="project" value="UniProtKB-KW"/>
</dbReference>
<keyword evidence="5" id="KW-0627">Porphyrin biosynthesis</keyword>